<organism evidence="2 3">
    <name type="scientific">Rhodococcus opacus (strain B4)</name>
    <dbReference type="NCBI Taxonomy" id="632772"/>
    <lineage>
        <taxon>Bacteria</taxon>
        <taxon>Bacillati</taxon>
        <taxon>Actinomycetota</taxon>
        <taxon>Actinomycetes</taxon>
        <taxon>Mycobacteriales</taxon>
        <taxon>Nocardiaceae</taxon>
        <taxon>Rhodococcus</taxon>
    </lineage>
</organism>
<reference evidence="2 3" key="1">
    <citation type="submission" date="2009-03" db="EMBL/GenBank/DDBJ databases">
        <title>Comparison of the complete genome sequences of Rhodococcus erythropolis PR4 and Rhodococcus opacus B4.</title>
        <authorList>
            <person name="Takarada H."/>
            <person name="Sekine M."/>
            <person name="Hosoyama A."/>
            <person name="Yamada R."/>
            <person name="Fujisawa T."/>
            <person name="Omata S."/>
            <person name="Shimizu A."/>
            <person name="Tsukatani N."/>
            <person name="Tanikawa S."/>
            <person name="Fujita N."/>
            <person name="Harayama S."/>
        </authorList>
    </citation>
    <scope>NUCLEOTIDE SEQUENCE [LARGE SCALE GENOMIC DNA]</scope>
    <source>
        <strain evidence="2 3">B4</strain>
    </source>
</reference>
<evidence type="ECO:0000313" key="3">
    <source>
        <dbReference type="Proteomes" id="UP000002212"/>
    </source>
</evidence>
<dbReference type="Gene3D" id="3.10.450.50">
    <property type="match status" value="1"/>
</dbReference>
<dbReference type="InterPro" id="IPR037401">
    <property type="entry name" value="SnoaL-like"/>
</dbReference>
<dbReference type="Pfam" id="PF12680">
    <property type="entry name" value="SnoaL_2"/>
    <property type="match status" value="1"/>
</dbReference>
<evidence type="ECO:0000313" key="2">
    <source>
        <dbReference type="EMBL" id="BAH48352.1"/>
    </source>
</evidence>
<dbReference type="RefSeq" id="WP_012687361.1">
    <property type="nucleotide sequence ID" value="NC_012522.1"/>
</dbReference>
<dbReference type="AlphaFoldDB" id="C1ASA3"/>
<proteinExistence type="predicted"/>
<dbReference type="InterPro" id="IPR032710">
    <property type="entry name" value="NTF2-like_dom_sf"/>
</dbReference>
<dbReference type="Proteomes" id="UP000002212">
    <property type="component" value="Chromosome"/>
</dbReference>
<dbReference type="EMBL" id="AP011115">
    <property type="protein sequence ID" value="BAH48352.1"/>
    <property type="molecule type" value="Genomic_DNA"/>
</dbReference>
<protein>
    <recommendedName>
        <fullName evidence="1">SnoaL-like domain-containing protein</fullName>
    </recommendedName>
</protein>
<accession>C1ASA3</accession>
<dbReference type="STRING" id="632772.ROP_01050"/>
<dbReference type="HOGENOM" id="CLU_1766561_0_0_11"/>
<dbReference type="KEGG" id="rop:ROP_01050"/>
<dbReference type="OrthoDB" id="4488888at2"/>
<feature type="domain" description="SnoaL-like" evidence="1">
    <location>
        <begin position="18"/>
        <end position="101"/>
    </location>
</feature>
<dbReference type="SUPFAM" id="SSF54427">
    <property type="entry name" value="NTF2-like"/>
    <property type="match status" value="1"/>
</dbReference>
<evidence type="ECO:0000259" key="1">
    <source>
        <dbReference type="Pfam" id="PF12680"/>
    </source>
</evidence>
<name>C1ASA3_RHOOB</name>
<sequence>MTEKSESTEMLDRYCAVIRELCDAVAAHDTDHMLRYFDDSCVFVNGVDGRHTAKDGLVEFFQQVWESFPDYAPVPVEMHLNGDVLAVIFRTTATVRVGESEQIVSWLMTSFSTFDPETVTIVRDVYFADEEALEETIQRLHEAATVQ</sequence>
<dbReference type="PATRIC" id="fig|632772.20.peg.125"/>
<gene>
    <name evidence="2" type="ordered locus">ROP_01050</name>
</gene>